<keyword evidence="3" id="KW-0472">Membrane</keyword>
<evidence type="ECO:0000256" key="3">
    <source>
        <dbReference type="SAM" id="Phobius"/>
    </source>
</evidence>
<dbReference type="InterPro" id="IPR004089">
    <property type="entry name" value="MCPsignal_dom"/>
</dbReference>
<keyword evidence="3" id="KW-0812">Transmembrane</keyword>
<dbReference type="SUPFAM" id="SSF58104">
    <property type="entry name" value="Methyl-accepting chemotaxis protein (MCP) signaling domain"/>
    <property type="match status" value="1"/>
</dbReference>
<proteinExistence type="predicted"/>
<dbReference type="PANTHER" id="PTHR43531">
    <property type="entry name" value="PROTEIN ICFG"/>
    <property type="match status" value="1"/>
</dbReference>
<feature type="compositionally biased region" description="Low complexity" evidence="2">
    <location>
        <begin position="422"/>
        <end position="440"/>
    </location>
</feature>
<gene>
    <name evidence="5" type="ORF">MNBD_GAMMA11-1205</name>
</gene>
<dbReference type="GO" id="GO:0006935">
    <property type="term" value="P:chemotaxis"/>
    <property type="evidence" value="ECO:0007669"/>
    <property type="project" value="UniProtKB-KW"/>
</dbReference>
<dbReference type="FunFam" id="1.10.287.950:FF:000001">
    <property type="entry name" value="Methyl-accepting chemotaxis sensory transducer"/>
    <property type="match status" value="1"/>
</dbReference>
<evidence type="ECO:0000259" key="4">
    <source>
        <dbReference type="PROSITE" id="PS50111"/>
    </source>
</evidence>
<evidence type="ECO:0000256" key="1">
    <source>
        <dbReference type="ARBA" id="ARBA00022500"/>
    </source>
</evidence>
<feature type="region of interest" description="Disordered" evidence="2">
    <location>
        <begin position="422"/>
        <end position="453"/>
    </location>
</feature>
<evidence type="ECO:0000256" key="2">
    <source>
        <dbReference type="SAM" id="MobiDB-lite"/>
    </source>
</evidence>
<evidence type="ECO:0000313" key="5">
    <source>
        <dbReference type="EMBL" id="VAW64917.1"/>
    </source>
</evidence>
<dbReference type="AlphaFoldDB" id="A0A3B0XNX9"/>
<dbReference type="GO" id="GO:0004888">
    <property type="term" value="F:transmembrane signaling receptor activity"/>
    <property type="evidence" value="ECO:0007669"/>
    <property type="project" value="TreeGrafter"/>
</dbReference>
<name>A0A3B0XNX9_9ZZZZ</name>
<accession>A0A3B0XNX9</accession>
<dbReference type="EMBL" id="UOFG01000241">
    <property type="protein sequence ID" value="VAW64917.1"/>
    <property type="molecule type" value="Genomic_DNA"/>
</dbReference>
<dbReference type="InterPro" id="IPR051310">
    <property type="entry name" value="MCP_chemotaxis"/>
</dbReference>
<keyword evidence="1" id="KW-0145">Chemotaxis</keyword>
<keyword evidence="3" id="KW-1133">Transmembrane helix</keyword>
<feature type="domain" description="Methyl-accepting transducer" evidence="4">
    <location>
        <begin position="402"/>
        <end position="617"/>
    </location>
</feature>
<dbReference type="SMART" id="SM00283">
    <property type="entry name" value="MA"/>
    <property type="match status" value="1"/>
</dbReference>
<feature type="compositionally biased region" description="Polar residues" evidence="2">
    <location>
        <begin position="443"/>
        <end position="453"/>
    </location>
</feature>
<protein>
    <submittedName>
        <fullName evidence="5">Methyl-accepting chemotaxis sensor/transducer protein</fullName>
    </submittedName>
</protein>
<dbReference type="Gene3D" id="1.10.287.950">
    <property type="entry name" value="Methyl-accepting chemotaxis protein"/>
    <property type="match status" value="1"/>
</dbReference>
<dbReference type="GO" id="GO:0005886">
    <property type="term" value="C:plasma membrane"/>
    <property type="evidence" value="ECO:0007669"/>
    <property type="project" value="TreeGrafter"/>
</dbReference>
<reference evidence="5" key="1">
    <citation type="submission" date="2018-06" db="EMBL/GenBank/DDBJ databases">
        <authorList>
            <person name="Zhirakovskaya E."/>
        </authorList>
    </citation>
    <scope>NUCLEOTIDE SEQUENCE</scope>
</reference>
<dbReference type="GO" id="GO:0007165">
    <property type="term" value="P:signal transduction"/>
    <property type="evidence" value="ECO:0007669"/>
    <property type="project" value="InterPro"/>
</dbReference>
<dbReference type="CDD" id="cd11386">
    <property type="entry name" value="MCP_signal"/>
    <property type="match status" value="1"/>
</dbReference>
<sequence length="676" mass="73584">MKLTLGLKISLGFGAIILLMVANTVAGRLKINELNTVQNRLTDIRYPTLLAGRDMLNGINFSLAALRGYMILGNDPEKAKLFASQRKEAWEEIDTAVYTFTSYSKNWTDSANIDSLNKIKIELAEFRKAQQEIEDISQKIENIPSIQMLLTQAAPLAGKILENITDIINEEAKLEATVKRKNLLKNLADARGSFSLGLANIRAFLLSGDSKFQTNFLIKWKINESSVSKINQEKNTLTSSQLKKWNSLLELREKFSGLPLEMFKLREAKDWNKANYWLGTRAAPQAGKILTQLKLMKKSQEGLMKTDLDKLIETSDSVKFSQVLFTLVAAIAGIAVIIFFVRNLMIQLGGEPEEVLALAENISKGNLTQDLSNDGKKRVGIYAAMINMQQQLTRVVEDIQGNSDQISSAAAQVSDTASSLSEAASEQAASVEETSASVEQMGASISQNSENSQITDKIASESASAARDGGEAVSGTVEAMMQIAEKISIIEDIAYQTNMLALNAAIEAARAGDHGKGFAVVAAEVRKLAERSQLAASEISTLTGDSVKIAEKAGILLGKMVPDISRTAELVQEISAASEEQSSGVGQINSAMQQLDKVTQQNAAGSEELAATAEQMQAQSANLQQVVSFFKLGKNTENDIFIELPDLTNSPRPHELAAADAVNDETELDETKFERF</sequence>
<dbReference type="PANTHER" id="PTHR43531:SF11">
    <property type="entry name" value="METHYL-ACCEPTING CHEMOTAXIS PROTEIN 3"/>
    <property type="match status" value="1"/>
</dbReference>
<organism evidence="5">
    <name type="scientific">hydrothermal vent metagenome</name>
    <dbReference type="NCBI Taxonomy" id="652676"/>
    <lineage>
        <taxon>unclassified sequences</taxon>
        <taxon>metagenomes</taxon>
        <taxon>ecological metagenomes</taxon>
    </lineage>
</organism>
<dbReference type="Pfam" id="PF00015">
    <property type="entry name" value="MCPsignal"/>
    <property type="match status" value="1"/>
</dbReference>
<dbReference type="PROSITE" id="PS50111">
    <property type="entry name" value="CHEMOTAXIS_TRANSDUC_2"/>
    <property type="match status" value="1"/>
</dbReference>
<feature type="transmembrane region" description="Helical" evidence="3">
    <location>
        <begin position="320"/>
        <end position="341"/>
    </location>
</feature>